<feature type="domain" description="YqaJ viral recombinase" evidence="1">
    <location>
        <begin position="105"/>
        <end position="204"/>
    </location>
</feature>
<organism evidence="2 3">
    <name type="scientific">Dreissena polymorpha</name>
    <name type="common">Zebra mussel</name>
    <name type="synonym">Mytilus polymorpha</name>
    <dbReference type="NCBI Taxonomy" id="45954"/>
    <lineage>
        <taxon>Eukaryota</taxon>
        <taxon>Metazoa</taxon>
        <taxon>Spiralia</taxon>
        <taxon>Lophotrochozoa</taxon>
        <taxon>Mollusca</taxon>
        <taxon>Bivalvia</taxon>
        <taxon>Autobranchia</taxon>
        <taxon>Heteroconchia</taxon>
        <taxon>Euheterodonta</taxon>
        <taxon>Imparidentia</taxon>
        <taxon>Neoheterodontei</taxon>
        <taxon>Myida</taxon>
        <taxon>Dreissenoidea</taxon>
        <taxon>Dreissenidae</taxon>
        <taxon>Dreissena</taxon>
    </lineage>
</organism>
<evidence type="ECO:0000259" key="1">
    <source>
        <dbReference type="Pfam" id="PF09588"/>
    </source>
</evidence>
<dbReference type="InterPro" id="IPR019080">
    <property type="entry name" value="YqaJ_viral_recombinase"/>
</dbReference>
<dbReference type="InterPro" id="IPR011335">
    <property type="entry name" value="Restrct_endonuc-II-like"/>
</dbReference>
<sequence>MKKNFTPLNKRQLEIVNNQQDIRKDLYDIIKDEVKDSCFVLLQENRRIAVPKANLPASVMQVAELVKNSGSDNMSNVMMDKLQLTEQDCEALKNETTAQSFSDVWKEQRKGRLTASIFQRISTRVDTLRKDPSADPSALLKTVLGKAEVKQTSAMKHGIALEPVAKKAYVTLMKSKHKRFKSKDSGLAVLQSKPFIAASADLETDCE</sequence>
<dbReference type="CDD" id="cd22343">
    <property type="entry name" value="PDDEXK_lambda_exonuclease-like"/>
    <property type="match status" value="1"/>
</dbReference>
<reference evidence="2" key="1">
    <citation type="journal article" date="2019" name="bioRxiv">
        <title>The Genome of the Zebra Mussel, Dreissena polymorpha: A Resource for Invasive Species Research.</title>
        <authorList>
            <person name="McCartney M.A."/>
            <person name="Auch B."/>
            <person name="Kono T."/>
            <person name="Mallez S."/>
            <person name="Zhang Y."/>
            <person name="Obille A."/>
            <person name="Becker A."/>
            <person name="Abrahante J.E."/>
            <person name="Garbe J."/>
            <person name="Badalamenti J.P."/>
            <person name="Herman A."/>
            <person name="Mangelson H."/>
            <person name="Liachko I."/>
            <person name="Sullivan S."/>
            <person name="Sone E.D."/>
            <person name="Koren S."/>
            <person name="Silverstein K.A.T."/>
            <person name="Beckman K.B."/>
            <person name="Gohl D.M."/>
        </authorList>
    </citation>
    <scope>NUCLEOTIDE SEQUENCE</scope>
    <source>
        <strain evidence="2">Duluth1</strain>
        <tissue evidence="2">Whole animal</tissue>
    </source>
</reference>
<gene>
    <name evidence="2" type="ORF">DPMN_019006</name>
</gene>
<protein>
    <recommendedName>
        <fullName evidence="1">YqaJ viral recombinase domain-containing protein</fullName>
    </recommendedName>
</protein>
<name>A0A9D4NE85_DREPO</name>
<dbReference type="PANTHER" id="PTHR47526:SF3">
    <property type="entry name" value="PHD-TYPE DOMAIN-CONTAINING PROTEIN"/>
    <property type="match status" value="1"/>
</dbReference>
<dbReference type="EMBL" id="JAIWYP010000001">
    <property type="protein sequence ID" value="KAH3894847.1"/>
    <property type="molecule type" value="Genomic_DNA"/>
</dbReference>
<accession>A0A9D4NE85</accession>
<evidence type="ECO:0000313" key="3">
    <source>
        <dbReference type="Proteomes" id="UP000828390"/>
    </source>
</evidence>
<dbReference type="SUPFAM" id="SSF52980">
    <property type="entry name" value="Restriction endonuclease-like"/>
    <property type="match status" value="1"/>
</dbReference>
<dbReference type="PANTHER" id="PTHR47526">
    <property type="entry name" value="ATP-DEPENDENT DNA HELICASE"/>
    <property type="match status" value="1"/>
</dbReference>
<keyword evidence="3" id="KW-1185">Reference proteome</keyword>
<reference evidence="2" key="2">
    <citation type="submission" date="2020-11" db="EMBL/GenBank/DDBJ databases">
        <authorList>
            <person name="McCartney M.A."/>
            <person name="Auch B."/>
            <person name="Kono T."/>
            <person name="Mallez S."/>
            <person name="Becker A."/>
            <person name="Gohl D.M."/>
            <person name="Silverstein K.A.T."/>
            <person name="Koren S."/>
            <person name="Bechman K.B."/>
            <person name="Herman A."/>
            <person name="Abrahante J.E."/>
            <person name="Garbe J."/>
        </authorList>
    </citation>
    <scope>NUCLEOTIDE SEQUENCE</scope>
    <source>
        <strain evidence="2">Duluth1</strain>
        <tissue evidence="2">Whole animal</tissue>
    </source>
</reference>
<dbReference type="Proteomes" id="UP000828390">
    <property type="component" value="Unassembled WGS sequence"/>
</dbReference>
<dbReference type="GO" id="GO:0006281">
    <property type="term" value="P:DNA repair"/>
    <property type="evidence" value="ECO:0007669"/>
    <property type="project" value="UniProtKB-ARBA"/>
</dbReference>
<dbReference type="AlphaFoldDB" id="A0A9D4NE85"/>
<proteinExistence type="predicted"/>
<dbReference type="Gene3D" id="3.90.320.10">
    <property type="match status" value="1"/>
</dbReference>
<evidence type="ECO:0000313" key="2">
    <source>
        <dbReference type="EMBL" id="KAH3894847.1"/>
    </source>
</evidence>
<comment type="caution">
    <text evidence="2">The sequence shown here is derived from an EMBL/GenBank/DDBJ whole genome shotgun (WGS) entry which is preliminary data.</text>
</comment>
<dbReference type="Pfam" id="PF09588">
    <property type="entry name" value="YqaJ"/>
    <property type="match status" value="1"/>
</dbReference>
<dbReference type="InterPro" id="IPR011604">
    <property type="entry name" value="PDDEXK-like_dom_sf"/>
</dbReference>